<dbReference type="OrthoDB" id="6199498at2"/>
<dbReference type="RefSeq" id="WP_120403390.1">
    <property type="nucleotide sequence ID" value="NZ_RAXV01000033.1"/>
</dbReference>
<comment type="caution">
    <text evidence="1">The sequence shown here is derived from an EMBL/GenBank/DDBJ whole genome shotgun (WGS) entry which is preliminary data.</text>
</comment>
<reference evidence="1 2" key="1">
    <citation type="submission" date="2018-09" db="EMBL/GenBank/DDBJ databases">
        <title>The draft genome of Acinetobacter spp. strains.</title>
        <authorList>
            <person name="Qin J."/>
            <person name="Feng Y."/>
            <person name="Zong Z."/>
        </authorList>
    </citation>
    <scope>NUCLEOTIDE SEQUENCE [LARGE SCALE GENOMIC DNA]</scope>
    <source>
        <strain evidence="1 2">WCHAc060012</strain>
    </source>
</reference>
<dbReference type="Proteomes" id="UP000282388">
    <property type="component" value="Unassembled WGS sequence"/>
</dbReference>
<protein>
    <submittedName>
        <fullName evidence="1">Uncharacterized protein</fullName>
    </submittedName>
</protein>
<accession>A0A3A8EII8</accession>
<evidence type="ECO:0000313" key="1">
    <source>
        <dbReference type="EMBL" id="RKG29794.1"/>
    </source>
</evidence>
<organism evidence="1 2">
    <name type="scientific">Acinetobacter tianfuensis</name>
    <dbReference type="NCBI Taxonomy" id="2419603"/>
    <lineage>
        <taxon>Bacteria</taxon>
        <taxon>Pseudomonadati</taxon>
        <taxon>Pseudomonadota</taxon>
        <taxon>Gammaproteobacteria</taxon>
        <taxon>Moraxellales</taxon>
        <taxon>Moraxellaceae</taxon>
        <taxon>Acinetobacter</taxon>
    </lineage>
</organism>
<dbReference type="EMBL" id="RAXV01000033">
    <property type="protein sequence ID" value="RKG29794.1"/>
    <property type="molecule type" value="Genomic_DNA"/>
</dbReference>
<keyword evidence="2" id="KW-1185">Reference proteome</keyword>
<gene>
    <name evidence="1" type="ORF">D7V32_13615</name>
</gene>
<proteinExistence type="predicted"/>
<dbReference type="AlphaFoldDB" id="A0A3A8EII8"/>
<sequence>MYALAQFPSQGDLIKFTYDSLGIIPSKSEQILDLKIENKSLQKSLQRFAKEDGSNFLENFNLHMQALHSAITDLFPTWHLQHSILDTLKDLFLCYLEAVLTIPYLFK</sequence>
<name>A0A3A8EII8_9GAMM</name>
<evidence type="ECO:0000313" key="2">
    <source>
        <dbReference type="Proteomes" id="UP000282388"/>
    </source>
</evidence>